<keyword evidence="3" id="KW-1185">Reference proteome</keyword>
<proteinExistence type="predicted"/>
<dbReference type="GeneID" id="7331308"/>
<dbReference type="Proteomes" id="UP000001364">
    <property type="component" value="Chromosome"/>
</dbReference>
<organism evidence="2 3">
    <name type="scientific">Caulobacter vibrioides (strain NA1000 / CB15N)</name>
    <name type="common">Caulobacter crescentus</name>
    <dbReference type="NCBI Taxonomy" id="565050"/>
    <lineage>
        <taxon>Bacteria</taxon>
        <taxon>Pseudomonadati</taxon>
        <taxon>Pseudomonadota</taxon>
        <taxon>Alphaproteobacteria</taxon>
        <taxon>Caulobacterales</taxon>
        <taxon>Caulobacteraceae</taxon>
        <taxon>Caulobacter</taxon>
    </lineage>
</organism>
<reference evidence="2 3" key="1">
    <citation type="journal article" date="2010" name="J. Bacteriol.">
        <title>The genetic basis of laboratory adaptation in Caulobacter crescentus.</title>
        <authorList>
            <person name="Marks M.E."/>
            <person name="Castro-Rojas C.M."/>
            <person name="Teiling C."/>
            <person name="Du L."/>
            <person name="Kapatral V."/>
            <person name="Walunas T.L."/>
            <person name="Crosson S."/>
        </authorList>
    </citation>
    <scope>NUCLEOTIDE SEQUENCE [LARGE SCALE GENOMIC DNA]</scope>
    <source>
        <strain evidence="3">NA1000 / CB15N</strain>
    </source>
</reference>
<evidence type="ECO:0000313" key="2">
    <source>
        <dbReference type="EMBL" id="ACL96343.1"/>
    </source>
</evidence>
<protein>
    <submittedName>
        <fullName evidence="2">Uncharacterized protein</fullName>
    </submittedName>
</protein>
<dbReference type="EMBL" id="CP001340">
    <property type="protein sequence ID" value="ACL96343.1"/>
    <property type="molecule type" value="Genomic_DNA"/>
</dbReference>
<dbReference type="RefSeq" id="YP_002518251.1">
    <property type="nucleotide sequence ID" value="NC_011916.1"/>
</dbReference>
<feature type="region of interest" description="Disordered" evidence="1">
    <location>
        <begin position="32"/>
        <end position="52"/>
    </location>
</feature>
<name>A0A0H3CA76_CAUVN</name>
<dbReference type="AlphaFoldDB" id="A0A0H3CA76"/>
<dbReference type="KEGG" id="ccs:CCNA_02878"/>
<gene>
    <name evidence="2" type="ordered locus">CCNA_02878</name>
</gene>
<evidence type="ECO:0000256" key="1">
    <source>
        <dbReference type="SAM" id="MobiDB-lite"/>
    </source>
</evidence>
<accession>A0A0H3CA76</accession>
<sequence>MRWRYILWPADQPSSEIAGGAMPFGWPLHRRSPVPLPQRGRRGVRRGKISRS</sequence>
<dbReference type="HOGENOM" id="CLU_3078038_0_0_5"/>
<dbReference type="RefSeq" id="WP_012640588.1">
    <property type="nucleotide sequence ID" value="NC_011916.1"/>
</dbReference>
<feature type="compositionally biased region" description="Basic residues" evidence="1">
    <location>
        <begin position="39"/>
        <end position="52"/>
    </location>
</feature>
<evidence type="ECO:0000313" key="3">
    <source>
        <dbReference type="Proteomes" id="UP000001364"/>
    </source>
</evidence>